<protein>
    <submittedName>
        <fullName evidence="1">Uncharacterized protein</fullName>
    </submittedName>
</protein>
<keyword evidence="2" id="KW-1185">Reference proteome</keyword>
<dbReference type="Proteomes" id="UP000432715">
    <property type="component" value="Unassembled WGS sequence"/>
</dbReference>
<sequence>MSYIVVGNSIIDSQDYYNKITQMNSFKRVKDLTKGSKREDTLIYQIFHDADELRSQLDIEAKDNISEEEIIDELMELADEKVSHIESIIPETMLCYNYSYHYDEALNEIKTIFIAADKMVGELRLSDIAERILRSID</sequence>
<dbReference type="RefSeq" id="WP_151859980.1">
    <property type="nucleotide sequence ID" value="NZ_WBZC01000008.1"/>
</dbReference>
<gene>
    <name evidence="1" type="ORF">F8154_02320</name>
</gene>
<dbReference type="EMBL" id="WBZC01000008">
    <property type="protein sequence ID" value="KAB3537835.1"/>
    <property type="molecule type" value="Genomic_DNA"/>
</dbReference>
<evidence type="ECO:0000313" key="1">
    <source>
        <dbReference type="EMBL" id="KAB3537835.1"/>
    </source>
</evidence>
<evidence type="ECO:0000313" key="2">
    <source>
        <dbReference type="Proteomes" id="UP000432715"/>
    </source>
</evidence>
<accession>A0A6I0F760</accession>
<name>A0A6I0F760_9FIRM</name>
<proteinExistence type="predicted"/>
<organism evidence="1 2">
    <name type="scientific">Alkaliphilus pronyensis</name>
    <dbReference type="NCBI Taxonomy" id="1482732"/>
    <lineage>
        <taxon>Bacteria</taxon>
        <taxon>Bacillati</taxon>
        <taxon>Bacillota</taxon>
        <taxon>Clostridia</taxon>
        <taxon>Peptostreptococcales</taxon>
        <taxon>Natronincolaceae</taxon>
        <taxon>Alkaliphilus</taxon>
    </lineage>
</organism>
<comment type="caution">
    <text evidence="1">The sequence shown here is derived from an EMBL/GenBank/DDBJ whole genome shotgun (WGS) entry which is preliminary data.</text>
</comment>
<dbReference type="OrthoDB" id="1755920at2"/>
<reference evidence="1 2" key="1">
    <citation type="submission" date="2019-10" db="EMBL/GenBank/DDBJ databases">
        <title>Alkaliphilus serpentinus sp. nov. and Alkaliphilus pronyensis sp. nov., two novel anaerobic alkaliphilic species isolated from the serpentinized-hosted hydrothermal field of the Prony Bay (New Caledonia).</title>
        <authorList>
            <person name="Postec A."/>
        </authorList>
    </citation>
    <scope>NUCLEOTIDE SEQUENCE [LARGE SCALE GENOMIC DNA]</scope>
    <source>
        <strain evidence="1 2">LacV</strain>
    </source>
</reference>
<dbReference type="AlphaFoldDB" id="A0A6I0F760"/>